<dbReference type="RefSeq" id="WP_171472327.1">
    <property type="nucleotide sequence ID" value="NZ_CP053452.2"/>
</dbReference>
<dbReference type="KEGG" id="ftj:FTUN_4369"/>
<dbReference type="Pfam" id="PF07228">
    <property type="entry name" value="SpoIIE"/>
    <property type="match status" value="1"/>
</dbReference>
<dbReference type="AlphaFoldDB" id="A0A6M5YTX2"/>
<gene>
    <name evidence="3" type="ORF">FTUN_4369</name>
</gene>
<evidence type="ECO:0000256" key="1">
    <source>
        <dbReference type="ARBA" id="ARBA00022801"/>
    </source>
</evidence>
<organism evidence="3 4">
    <name type="scientific">Frigoriglobus tundricola</name>
    <dbReference type="NCBI Taxonomy" id="2774151"/>
    <lineage>
        <taxon>Bacteria</taxon>
        <taxon>Pseudomonadati</taxon>
        <taxon>Planctomycetota</taxon>
        <taxon>Planctomycetia</taxon>
        <taxon>Gemmatales</taxon>
        <taxon>Gemmataceae</taxon>
        <taxon>Frigoriglobus</taxon>
    </lineage>
</organism>
<keyword evidence="1" id="KW-0378">Hydrolase</keyword>
<dbReference type="EMBL" id="CP053452">
    <property type="protein sequence ID" value="QJW96810.1"/>
    <property type="molecule type" value="Genomic_DNA"/>
</dbReference>
<dbReference type="GO" id="GO:0016791">
    <property type="term" value="F:phosphatase activity"/>
    <property type="evidence" value="ECO:0007669"/>
    <property type="project" value="TreeGrafter"/>
</dbReference>
<reference evidence="4" key="1">
    <citation type="submission" date="2020-05" db="EMBL/GenBank/DDBJ databases">
        <title>Frigoriglobus tundricola gen. nov., sp. nov., a psychrotolerant cellulolytic planctomycete of the family Gemmataceae with two divergent copies of 16S rRNA gene.</title>
        <authorList>
            <person name="Kulichevskaya I.S."/>
            <person name="Ivanova A.A."/>
            <person name="Naumoff D.G."/>
            <person name="Beletsky A.V."/>
            <person name="Rijpstra W.I.C."/>
            <person name="Sinninghe Damste J.S."/>
            <person name="Mardanov A.V."/>
            <person name="Ravin N.V."/>
            <person name="Dedysh S.N."/>
        </authorList>
    </citation>
    <scope>NUCLEOTIDE SEQUENCE [LARGE SCALE GENOMIC DNA]</scope>
    <source>
        <strain evidence="4">PL17</strain>
    </source>
</reference>
<name>A0A6M5YTX2_9BACT</name>
<dbReference type="InterPro" id="IPR001932">
    <property type="entry name" value="PPM-type_phosphatase-like_dom"/>
</dbReference>
<dbReference type="PANTHER" id="PTHR43156">
    <property type="entry name" value="STAGE II SPORULATION PROTEIN E-RELATED"/>
    <property type="match status" value="1"/>
</dbReference>
<dbReference type="InterPro" id="IPR052016">
    <property type="entry name" value="Bact_Sigma-Reg"/>
</dbReference>
<evidence type="ECO:0000313" key="3">
    <source>
        <dbReference type="EMBL" id="QJW96810.1"/>
    </source>
</evidence>
<evidence type="ECO:0000313" key="4">
    <source>
        <dbReference type="Proteomes" id="UP000503447"/>
    </source>
</evidence>
<dbReference type="Gene3D" id="3.60.40.10">
    <property type="entry name" value="PPM-type phosphatase domain"/>
    <property type="match status" value="1"/>
</dbReference>
<dbReference type="PANTHER" id="PTHR43156:SF2">
    <property type="entry name" value="STAGE II SPORULATION PROTEIN E"/>
    <property type="match status" value="1"/>
</dbReference>
<evidence type="ECO:0000259" key="2">
    <source>
        <dbReference type="Pfam" id="PF07228"/>
    </source>
</evidence>
<accession>A0A6M5YTX2</accession>
<sequence length="189" mass="19236">MGFFVGDVIGTGAAAGGLLGVFVQQSAVLKEITGQNYRIVQPGEVLTGVNRQLIGLGAEDLPLVAMLTGVLNAKTGAIAIARAGLPAAVHVPANGSPGVWTVPGPFLGTADTTYQPFTGTLLPGDHLLIGTDGTRPDGDPGPTGSERLLEAAAKHRGATGAAFVDAVARELLQYVRHADDFTLLGVEMG</sequence>
<proteinExistence type="predicted"/>
<protein>
    <recommendedName>
        <fullName evidence="2">PPM-type phosphatase domain-containing protein</fullName>
    </recommendedName>
</protein>
<dbReference type="Proteomes" id="UP000503447">
    <property type="component" value="Chromosome"/>
</dbReference>
<dbReference type="InterPro" id="IPR036457">
    <property type="entry name" value="PPM-type-like_dom_sf"/>
</dbReference>
<feature type="domain" description="PPM-type phosphatase" evidence="2">
    <location>
        <begin position="2"/>
        <end position="187"/>
    </location>
</feature>
<keyword evidence="4" id="KW-1185">Reference proteome</keyword>